<evidence type="ECO:0000313" key="1">
    <source>
        <dbReference type="EnsemblMetazoa" id="ACUA002096-PA"/>
    </source>
</evidence>
<keyword evidence="2" id="KW-1185">Reference proteome</keyword>
<proteinExistence type="predicted"/>
<dbReference type="Proteomes" id="UP000075883">
    <property type="component" value="Unassembled WGS sequence"/>
</dbReference>
<accession>A0A182LU85</accession>
<name>A0A182LU85_9DIPT</name>
<reference evidence="2" key="1">
    <citation type="submission" date="2013-09" db="EMBL/GenBank/DDBJ databases">
        <title>The Genome Sequence of Anopheles culicifacies species A.</title>
        <authorList>
            <consortium name="The Broad Institute Genomics Platform"/>
            <person name="Neafsey D.E."/>
            <person name="Besansky N."/>
            <person name="Howell P."/>
            <person name="Walton C."/>
            <person name="Young S.K."/>
            <person name="Zeng Q."/>
            <person name="Gargeya S."/>
            <person name="Fitzgerald M."/>
            <person name="Haas B."/>
            <person name="Abouelleil A."/>
            <person name="Allen A.W."/>
            <person name="Alvarado L."/>
            <person name="Arachchi H.M."/>
            <person name="Berlin A.M."/>
            <person name="Chapman S.B."/>
            <person name="Gainer-Dewar J."/>
            <person name="Goldberg J."/>
            <person name="Griggs A."/>
            <person name="Gujja S."/>
            <person name="Hansen M."/>
            <person name="Howarth C."/>
            <person name="Imamovic A."/>
            <person name="Ireland A."/>
            <person name="Larimer J."/>
            <person name="McCowan C."/>
            <person name="Murphy C."/>
            <person name="Pearson M."/>
            <person name="Poon T.W."/>
            <person name="Priest M."/>
            <person name="Roberts A."/>
            <person name="Saif S."/>
            <person name="Shea T."/>
            <person name="Sisk P."/>
            <person name="Sykes S."/>
            <person name="Wortman J."/>
            <person name="Nusbaum C."/>
            <person name="Birren B."/>
        </authorList>
    </citation>
    <scope>NUCLEOTIDE SEQUENCE [LARGE SCALE GENOMIC DNA]</scope>
    <source>
        <strain evidence="2">A-37</strain>
    </source>
</reference>
<protein>
    <submittedName>
        <fullName evidence="1">Uncharacterized protein</fullName>
    </submittedName>
</protein>
<dbReference type="VEuPathDB" id="VectorBase:ACUA002096"/>
<reference evidence="1" key="2">
    <citation type="submission" date="2020-05" db="UniProtKB">
        <authorList>
            <consortium name="EnsemblMetazoa"/>
        </authorList>
    </citation>
    <scope>IDENTIFICATION</scope>
    <source>
        <strain evidence="1">A-37</strain>
    </source>
</reference>
<organism evidence="1 2">
    <name type="scientific">Anopheles culicifacies</name>
    <dbReference type="NCBI Taxonomy" id="139723"/>
    <lineage>
        <taxon>Eukaryota</taxon>
        <taxon>Metazoa</taxon>
        <taxon>Ecdysozoa</taxon>
        <taxon>Arthropoda</taxon>
        <taxon>Hexapoda</taxon>
        <taxon>Insecta</taxon>
        <taxon>Pterygota</taxon>
        <taxon>Neoptera</taxon>
        <taxon>Endopterygota</taxon>
        <taxon>Diptera</taxon>
        <taxon>Nematocera</taxon>
        <taxon>Culicoidea</taxon>
        <taxon>Culicidae</taxon>
        <taxon>Anophelinae</taxon>
        <taxon>Anopheles</taxon>
        <taxon>culicifacies species complex</taxon>
    </lineage>
</organism>
<dbReference type="EnsemblMetazoa" id="ACUA002096-RA">
    <property type="protein sequence ID" value="ACUA002096-PA"/>
    <property type="gene ID" value="ACUA002096"/>
</dbReference>
<sequence length="152" mass="16458">MFCGRGSDSGTGSISGITEWCVISARNEENSFVKPWNGRSRGAPLLMRIISHKYIIHSTPYSSIALKLTLFRLSACFGGVTVGKRFGLELALFVCRIRFRLNSYSTPSATVVVAVGTGDPVVPLPPGSNRVEPANDCLHESPNLLDTIWSSV</sequence>
<evidence type="ECO:0000313" key="2">
    <source>
        <dbReference type="Proteomes" id="UP000075883"/>
    </source>
</evidence>
<dbReference type="AlphaFoldDB" id="A0A182LU85"/>
<dbReference type="EMBL" id="AXCM01002186">
    <property type="status" value="NOT_ANNOTATED_CDS"/>
    <property type="molecule type" value="Genomic_DNA"/>
</dbReference>